<evidence type="ECO:0000256" key="1">
    <source>
        <dbReference type="ARBA" id="ARBA00009080"/>
    </source>
</evidence>
<dbReference type="Pfam" id="PF14833">
    <property type="entry name" value="NAD_binding_11"/>
    <property type="match status" value="1"/>
</dbReference>
<dbReference type="InterPro" id="IPR029154">
    <property type="entry name" value="HIBADH-like_NADP-bd"/>
</dbReference>
<evidence type="ECO:0000313" key="6">
    <source>
        <dbReference type="EMBL" id="MDT0468856.1"/>
    </source>
</evidence>
<dbReference type="EMBL" id="JAVREY010000086">
    <property type="protein sequence ID" value="MDT0468856.1"/>
    <property type="molecule type" value="Genomic_DNA"/>
</dbReference>
<evidence type="ECO:0000259" key="4">
    <source>
        <dbReference type="Pfam" id="PF03446"/>
    </source>
</evidence>
<evidence type="ECO:0000256" key="3">
    <source>
        <dbReference type="ARBA" id="ARBA00023027"/>
    </source>
</evidence>
<comment type="caution">
    <text evidence="6">The sequence shown here is derived from an EMBL/GenBank/DDBJ whole genome shotgun (WGS) entry which is preliminary data.</text>
</comment>
<gene>
    <name evidence="6" type="ORF">RM764_38790</name>
</gene>
<dbReference type="SUPFAM" id="SSF48179">
    <property type="entry name" value="6-phosphogluconate dehydrogenase C-terminal domain-like"/>
    <property type="match status" value="1"/>
</dbReference>
<dbReference type="PANTHER" id="PTHR43060">
    <property type="entry name" value="3-HYDROXYISOBUTYRATE DEHYDROGENASE-LIKE 1, MITOCHONDRIAL-RELATED"/>
    <property type="match status" value="1"/>
</dbReference>
<dbReference type="Gene3D" id="1.10.1040.10">
    <property type="entry name" value="N-(1-d-carboxylethyl)-l-norvaline Dehydrogenase, domain 2"/>
    <property type="match status" value="1"/>
</dbReference>
<comment type="similarity">
    <text evidence="1">Belongs to the HIBADH-related family.</text>
</comment>
<evidence type="ECO:0000313" key="7">
    <source>
        <dbReference type="Proteomes" id="UP001183809"/>
    </source>
</evidence>
<feature type="domain" description="6-phosphogluconate dehydrogenase NADP-binding" evidence="4">
    <location>
        <begin position="2"/>
        <end position="159"/>
    </location>
</feature>
<dbReference type="RefSeq" id="WP_311700300.1">
    <property type="nucleotide sequence ID" value="NZ_JAVREY010000086.1"/>
</dbReference>
<dbReference type="Proteomes" id="UP001183809">
    <property type="component" value="Unassembled WGS sequence"/>
</dbReference>
<keyword evidence="3" id="KW-0520">NAD</keyword>
<reference evidence="7" key="1">
    <citation type="submission" date="2023-07" db="EMBL/GenBank/DDBJ databases">
        <title>30 novel species of actinomycetes from the DSMZ collection.</title>
        <authorList>
            <person name="Nouioui I."/>
        </authorList>
    </citation>
    <scope>NUCLEOTIDE SEQUENCE [LARGE SCALE GENOMIC DNA]</scope>
    <source>
        <strain evidence="7">DSM 41699</strain>
    </source>
</reference>
<dbReference type="InterPro" id="IPR002204">
    <property type="entry name" value="3-OH-isobutyrate_DH-rel_CS"/>
</dbReference>
<dbReference type="InterPro" id="IPR008927">
    <property type="entry name" value="6-PGluconate_DH-like_C_sf"/>
</dbReference>
<dbReference type="EC" id="1.1.-.-" evidence="6"/>
<dbReference type="InterPro" id="IPR015815">
    <property type="entry name" value="HIBADH-related"/>
</dbReference>
<dbReference type="Gene3D" id="3.40.50.720">
    <property type="entry name" value="NAD(P)-binding Rossmann-like Domain"/>
    <property type="match status" value="1"/>
</dbReference>
<evidence type="ECO:0000259" key="5">
    <source>
        <dbReference type="Pfam" id="PF14833"/>
    </source>
</evidence>
<dbReference type="SUPFAM" id="SSF51735">
    <property type="entry name" value="NAD(P)-binding Rossmann-fold domains"/>
    <property type="match status" value="1"/>
</dbReference>
<evidence type="ECO:0000256" key="2">
    <source>
        <dbReference type="ARBA" id="ARBA00023002"/>
    </source>
</evidence>
<proteinExistence type="inferred from homology"/>
<organism evidence="6 7">
    <name type="scientific">Streptomyces gibsoniae</name>
    <dbReference type="NCBI Taxonomy" id="3075529"/>
    <lineage>
        <taxon>Bacteria</taxon>
        <taxon>Bacillati</taxon>
        <taxon>Actinomycetota</taxon>
        <taxon>Actinomycetes</taxon>
        <taxon>Kitasatosporales</taxon>
        <taxon>Streptomycetaceae</taxon>
        <taxon>Streptomyces</taxon>
    </lineage>
</organism>
<keyword evidence="2 6" id="KW-0560">Oxidoreductase</keyword>
<protein>
    <submittedName>
        <fullName evidence="6">NAD(P)-dependent oxidoreductase</fullName>
        <ecNumber evidence="6">1.1.-.-</ecNumber>
    </submittedName>
</protein>
<dbReference type="GO" id="GO:0016491">
    <property type="term" value="F:oxidoreductase activity"/>
    <property type="evidence" value="ECO:0007669"/>
    <property type="project" value="UniProtKB-KW"/>
</dbReference>
<dbReference type="InterPro" id="IPR006115">
    <property type="entry name" value="6PGDH_NADP-bd"/>
</dbReference>
<dbReference type="InterPro" id="IPR036291">
    <property type="entry name" value="NAD(P)-bd_dom_sf"/>
</dbReference>
<keyword evidence="7" id="KW-1185">Reference proteome</keyword>
<feature type="domain" description="3-hydroxyisobutyrate dehydrogenase-like NAD-binding" evidence="5">
    <location>
        <begin position="166"/>
        <end position="287"/>
    </location>
</feature>
<dbReference type="PIRSF" id="PIRSF000103">
    <property type="entry name" value="HIBADH"/>
    <property type="match status" value="1"/>
</dbReference>
<dbReference type="InterPro" id="IPR013328">
    <property type="entry name" value="6PGD_dom2"/>
</dbReference>
<dbReference type="PANTHER" id="PTHR43060:SF15">
    <property type="entry name" value="3-HYDROXYISOBUTYRATE DEHYDROGENASE-LIKE 1, MITOCHONDRIAL-RELATED"/>
    <property type="match status" value="1"/>
</dbReference>
<dbReference type="PROSITE" id="PS00895">
    <property type="entry name" value="3_HYDROXYISOBUT_DH"/>
    <property type="match status" value="1"/>
</dbReference>
<dbReference type="Pfam" id="PF03446">
    <property type="entry name" value="NAD_binding_2"/>
    <property type="match status" value="1"/>
</dbReference>
<accession>A0ABU2U743</accession>
<name>A0ABU2U743_9ACTN</name>
<sequence>MRIGFIGLGNMGHPMARHLVQAGHQVTVHDTRPEAAAGHLALGARWAGSPAECARDAEFLITMLPTPRIVEDVLLRGGAAQALPPGALWIDMSTSTPAAAERVAAEVLDARAVRRLDAPVSGMARGAEAGTLQIFVGGRDDDFRRALPVLEVMGDPQRILHVGPPGAGYTVKLMINLLWFSHLVATSEVLAMGVKAGVDLGVLRSALLASPAASHFLQHDIMCVLADGDYDDSFAMALACKDLGLAVDLGRELGVSTELSALVEQIYRRAKAQHGDLAGEMSPVRLYEALAGQEFRLPAPAAVAPGTTAVTV</sequence>